<feature type="compositionally biased region" description="Basic and acidic residues" evidence="10">
    <location>
        <begin position="16"/>
        <end position="32"/>
    </location>
</feature>
<feature type="domain" description="Borealin N-terminal" evidence="12">
    <location>
        <begin position="334"/>
        <end position="377"/>
    </location>
</feature>
<comment type="subcellular location">
    <subcellularLocation>
        <location evidence="2">Chromosome</location>
        <location evidence="2">Centromere</location>
    </subcellularLocation>
    <subcellularLocation>
        <location evidence="1">Nucleus</location>
    </subcellularLocation>
</comment>
<keyword evidence="15" id="KW-1185">Reference proteome</keyword>
<keyword evidence="7" id="KW-0539">Nucleus</keyword>
<keyword evidence="4" id="KW-0158">Chromosome</keyword>
<dbReference type="AlphaFoldDB" id="A0A9W6X8V0"/>
<feature type="compositionally biased region" description="Basic residues" evidence="10">
    <location>
        <begin position="241"/>
        <end position="257"/>
    </location>
</feature>
<dbReference type="PANTHER" id="PTHR16040:SF7">
    <property type="entry name" value="AUSTRALIN, ISOFORM A-RELATED"/>
    <property type="match status" value="1"/>
</dbReference>
<evidence type="ECO:0000256" key="9">
    <source>
        <dbReference type="ARBA" id="ARBA00023328"/>
    </source>
</evidence>
<feature type="region of interest" description="Disordered" evidence="10">
    <location>
        <begin position="202"/>
        <end position="259"/>
    </location>
</feature>
<sequence length="551" mass="59973">MASEAAASKPKTSAKWKTEPKRRTKVKGKDSKNVAAAAAPAAAEEKEERPFMVRVLTVGVASYLAHKVWTKRKMLTAGWYTEEQTETEQGMVTAFEYMSSMGLIFVMGIVVGVIFSKVAKWVKGTAPIAGHFAPRSNRKLFQFTTAQECLEARKHLHPGTRRRAQIPVPIPLTAAPILNSSALQTAQSPAGAHFFKPSERQSHGFLRPAPRRPHAAPPSPPQRRKRRRQHALDRGRGAAAGHRREHSRGARGGRRGVRPGAADALEPVAAQEEQEEEQEEGEEANARVRALPLGEEAQAAAGHAAGRARDARYAEPRCGCGAAGGSDSLSPWAVQEQSDELVEDAQRRAQELEMELKVQLLFLPEAVRQMPWKTFVEDFGGDLQNVIHSLSQPSPPRTRASMARHDIVAATPCSIADQENSEDSEDDADHEEDQGPGNRRLSAFTTPMNRRHAGGAPRTVLRTARKGETTYSARGSPILANTVAKAPAGSLVATFDGLEPTTCLRLDSERVLDLSCPEELSAESRGEATSKLKALQAKVAQLLRQINPCAR</sequence>
<dbReference type="Pfam" id="PF10444">
    <property type="entry name" value="Nbl1_Borealin_N"/>
    <property type="match status" value="1"/>
</dbReference>
<evidence type="ECO:0000313" key="14">
    <source>
        <dbReference type="EMBL" id="GMF33815.1"/>
    </source>
</evidence>
<evidence type="ECO:0000256" key="6">
    <source>
        <dbReference type="ARBA" id="ARBA00022776"/>
    </source>
</evidence>
<keyword evidence="5" id="KW-0132">Cell division</keyword>
<keyword evidence="8" id="KW-0131">Cell cycle</keyword>
<feature type="region of interest" description="Disordered" evidence="10">
    <location>
        <begin position="411"/>
        <end position="457"/>
    </location>
</feature>
<comment type="caution">
    <text evidence="14">The sequence shown here is derived from an EMBL/GenBank/DDBJ whole genome shotgun (WGS) entry which is preliminary data.</text>
</comment>
<evidence type="ECO:0000256" key="1">
    <source>
        <dbReference type="ARBA" id="ARBA00004123"/>
    </source>
</evidence>
<accession>A0A9W6X8V0</accession>
<evidence type="ECO:0000256" key="10">
    <source>
        <dbReference type="SAM" id="MobiDB-lite"/>
    </source>
</evidence>
<dbReference type="InterPro" id="IPR046466">
    <property type="entry name" value="Borealin_C"/>
</dbReference>
<evidence type="ECO:0000259" key="13">
    <source>
        <dbReference type="Pfam" id="PF10512"/>
    </source>
</evidence>
<proteinExistence type="inferred from homology"/>
<feature type="transmembrane region" description="Helical" evidence="11">
    <location>
        <begin position="97"/>
        <end position="115"/>
    </location>
</feature>
<keyword evidence="11" id="KW-0472">Membrane</keyword>
<keyword evidence="11" id="KW-1133">Transmembrane helix</keyword>
<feature type="region of interest" description="Disordered" evidence="10">
    <location>
        <begin position="1"/>
        <end position="41"/>
    </location>
</feature>
<evidence type="ECO:0000256" key="4">
    <source>
        <dbReference type="ARBA" id="ARBA00022454"/>
    </source>
</evidence>
<keyword evidence="9" id="KW-0137">Centromere</keyword>
<dbReference type="GO" id="GO:0005634">
    <property type="term" value="C:nucleus"/>
    <property type="evidence" value="ECO:0007669"/>
    <property type="project" value="UniProtKB-SubCell"/>
</dbReference>
<dbReference type="GO" id="GO:0051301">
    <property type="term" value="P:cell division"/>
    <property type="evidence" value="ECO:0007669"/>
    <property type="project" value="UniProtKB-KW"/>
</dbReference>
<gene>
    <name evidence="14" type="ORF">Pfra01_000849800</name>
</gene>
<evidence type="ECO:0000313" key="15">
    <source>
        <dbReference type="Proteomes" id="UP001165121"/>
    </source>
</evidence>
<evidence type="ECO:0000256" key="11">
    <source>
        <dbReference type="SAM" id="Phobius"/>
    </source>
</evidence>
<feature type="compositionally biased region" description="Acidic residues" evidence="10">
    <location>
        <begin position="272"/>
        <end position="283"/>
    </location>
</feature>
<comment type="similarity">
    <text evidence="3">Belongs to the borealin family.</text>
</comment>
<organism evidence="14 15">
    <name type="scientific">Phytophthora fragariaefolia</name>
    <dbReference type="NCBI Taxonomy" id="1490495"/>
    <lineage>
        <taxon>Eukaryota</taxon>
        <taxon>Sar</taxon>
        <taxon>Stramenopiles</taxon>
        <taxon>Oomycota</taxon>
        <taxon>Peronosporomycetes</taxon>
        <taxon>Peronosporales</taxon>
        <taxon>Peronosporaceae</taxon>
        <taxon>Phytophthora</taxon>
    </lineage>
</organism>
<dbReference type="Proteomes" id="UP001165121">
    <property type="component" value="Unassembled WGS sequence"/>
</dbReference>
<feature type="compositionally biased region" description="Acidic residues" evidence="10">
    <location>
        <begin position="419"/>
        <end position="434"/>
    </location>
</feature>
<dbReference type="Pfam" id="PF10512">
    <property type="entry name" value="Borealin"/>
    <property type="match status" value="1"/>
</dbReference>
<dbReference type="EMBL" id="BSXT01000767">
    <property type="protein sequence ID" value="GMF33815.1"/>
    <property type="molecule type" value="Genomic_DNA"/>
</dbReference>
<evidence type="ECO:0000256" key="8">
    <source>
        <dbReference type="ARBA" id="ARBA00023306"/>
    </source>
</evidence>
<dbReference type="PANTHER" id="PTHR16040">
    <property type="entry name" value="AUSTRALIN, ISOFORM A-RELATED"/>
    <property type="match status" value="1"/>
</dbReference>
<keyword evidence="6" id="KW-0498">Mitosis</keyword>
<evidence type="ECO:0000256" key="5">
    <source>
        <dbReference type="ARBA" id="ARBA00022618"/>
    </source>
</evidence>
<dbReference type="InterPro" id="IPR018867">
    <property type="entry name" value="Cell_div_borealin"/>
</dbReference>
<name>A0A9W6X8V0_9STRA</name>
<protein>
    <submittedName>
        <fullName evidence="14">Unnamed protein product</fullName>
    </submittedName>
</protein>
<dbReference type="InterPro" id="IPR018851">
    <property type="entry name" value="Borealin_N"/>
</dbReference>
<feature type="domain" description="Borealin C-terminal" evidence="13">
    <location>
        <begin position="445"/>
        <end position="542"/>
    </location>
</feature>
<dbReference type="GO" id="GO:0000775">
    <property type="term" value="C:chromosome, centromeric region"/>
    <property type="evidence" value="ECO:0007669"/>
    <property type="project" value="UniProtKB-SubCell"/>
</dbReference>
<evidence type="ECO:0000256" key="2">
    <source>
        <dbReference type="ARBA" id="ARBA00004584"/>
    </source>
</evidence>
<evidence type="ECO:0000256" key="7">
    <source>
        <dbReference type="ARBA" id="ARBA00023242"/>
    </source>
</evidence>
<keyword evidence="11" id="KW-0812">Transmembrane</keyword>
<evidence type="ECO:0000259" key="12">
    <source>
        <dbReference type="Pfam" id="PF10444"/>
    </source>
</evidence>
<reference evidence="14" key="1">
    <citation type="submission" date="2023-04" db="EMBL/GenBank/DDBJ databases">
        <title>Phytophthora fragariaefolia NBRC 109709.</title>
        <authorList>
            <person name="Ichikawa N."/>
            <person name="Sato H."/>
            <person name="Tonouchi N."/>
        </authorList>
    </citation>
    <scope>NUCLEOTIDE SEQUENCE</scope>
    <source>
        <strain evidence="14">NBRC 109709</strain>
    </source>
</reference>
<evidence type="ECO:0000256" key="3">
    <source>
        <dbReference type="ARBA" id="ARBA00009914"/>
    </source>
</evidence>
<feature type="region of interest" description="Disordered" evidence="10">
    <location>
        <begin position="267"/>
        <end position="286"/>
    </location>
</feature>
<dbReference type="OrthoDB" id="2392550at2759"/>